<gene>
    <name evidence="2" type="ORF">FHY64_06565</name>
</gene>
<evidence type="ECO:0000313" key="2">
    <source>
        <dbReference type="EMBL" id="TNY32936.1"/>
    </source>
</evidence>
<feature type="transmembrane region" description="Helical" evidence="1">
    <location>
        <begin position="39"/>
        <end position="61"/>
    </location>
</feature>
<reference evidence="2 3" key="1">
    <citation type="submission" date="2019-06" db="EMBL/GenBank/DDBJ databases">
        <title>Genome of new Rhodobacteraceae sp. SM1903.</title>
        <authorList>
            <person name="Ren X."/>
        </authorList>
    </citation>
    <scope>NUCLEOTIDE SEQUENCE [LARGE SCALE GENOMIC DNA]</scope>
    <source>
        <strain evidence="2 3">SM1903</strain>
    </source>
</reference>
<name>A0A5C5GHL1_9RHOB</name>
<dbReference type="AlphaFoldDB" id="A0A5C5GHL1"/>
<proteinExistence type="predicted"/>
<evidence type="ECO:0000256" key="1">
    <source>
        <dbReference type="SAM" id="Phobius"/>
    </source>
</evidence>
<keyword evidence="1" id="KW-0472">Membrane</keyword>
<dbReference type="Proteomes" id="UP000314011">
    <property type="component" value="Unassembled WGS sequence"/>
</dbReference>
<organism evidence="2 3">
    <name type="scientific">Pelagovum pacificum</name>
    <dbReference type="NCBI Taxonomy" id="2588711"/>
    <lineage>
        <taxon>Bacteria</taxon>
        <taxon>Pseudomonadati</taxon>
        <taxon>Pseudomonadota</taxon>
        <taxon>Alphaproteobacteria</taxon>
        <taxon>Rhodobacterales</taxon>
        <taxon>Paracoccaceae</taxon>
        <taxon>Pelagovum</taxon>
    </lineage>
</organism>
<keyword evidence="1" id="KW-1133">Transmembrane helix</keyword>
<comment type="caution">
    <text evidence="2">The sequence shown here is derived from an EMBL/GenBank/DDBJ whole genome shotgun (WGS) entry which is preliminary data.</text>
</comment>
<accession>A0A5C5GHL1</accession>
<keyword evidence="3" id="KW-1185">Reference proteome</keyword>
<sequence>MNLIHSKLKRNAAGNMMCLAEMMVAANARRRAARRNEMLADLLRFAVPVTFLAILFAATLYSRWF</sequence>
<dbReference type="RefSeq" id="WP_140193620.1">
    <property type="nucleotide sequence ID" value="NZ_CP065915.1"/>
</dbReference>
<protein>
    <submittedName>
        <fullName evidence="2">Uncharacterized protein</fullName>
    </submittedName>
</protein>
<evidence type="ECO:0000313" key="3">
    <source>
        <dbReference type="Proteomes" id="UP000314011"/>
    </source>
</evidence>
<dbReference type="EMBL" id="VFFF01000001">
    <property type="protein sequence ID" value="TNY32936.1"/>
    <property type="molecule type" value="Genomic_DNA"/>
</dbReference>
<keyword evidence="1" id="KW-0812">Transmembrane</keyword>